<evidence type="ECO:0000313" key="4">
    <source>
        <dbReference type="Proteomes" id="UP000245488"/>
    </source>
</evidence>
<dbReference type="AlphaFoldDB" id="A0A317G0B2"/>
<feature type="transmembrane region" description="Helical" evidence="1">
    <location>
        <begin position="210"/>
        <end position="235"/>
    </location>
</feature>
<feature type="transmembrane region" description="Helical" evidence="1">
    <location>
        <begin position="302"/>
        <end position="321"/>
    </location>
</feature>
<evidence type="ECO:0000256" key="1">
    <source>
        <dbReference type="SAM" id="Phobius"/>
    </source>
</evidence>
<dbReference type="RefSeq" id="WP_110072364.1">
    <property type="nucleotide sequence ID" value="NZ_CM009896.1"/>
</dbReference>
<dbReference type="EMBL" id="NXNG01000001">
    <property type="protein sequence ID" value="PWT26591.1"/>
    <property type="molecule type" value="Genomic_DNA"/>
</dbReference>
<gene>
    <name evidence="2" type="ORF">CPT75_05355</name>
    <name evidence="3" type="ORF">CPT75_08910</name>
</gene>
<dbReference type="InterPro" id="IPR025291">
    <property type="entry name" value="DUF4153"/>
</dbReference>
<reference evidence="2 4" key="1">
    <citation type="submission" date="2017-09" db="EMBL/GenBank/DDBJ databases">
        <title>High-quality draft genome sequence of Butyrivibrio fibrisolvens INBov1, isolated from cow rumen.</title>
        <authorList>
            <person name="Rodriguez Hernaez J."/>
            <person name="Rivarola M."/>
            <person name="Paniego N."/>
            <person name="Cravero S."/>
            <person name="Ceron Cucchi M."/>
            <person name="Martinez M.C."/>
        </authorList>
    </citation>
    <scope>NUCLEOTIDE SEQUENCE [LARGE SCALE GENOMIC DNA]</scope>
    <source>
        <strain evidence="2 4">INBov1</strain>
    </source>
</reference>
<sequence length="564" mass="63993">MSIVLFMVATLLNVIFYGDSFDLSSNVQKVLYCCCSVLVAASISALLCENIHLYHQEKSVKRIILYVVIMAAGIVTVLIDAINYETDLVRILYDITHLTARGFMSGLFVTLIVLYLCLIIFFFYKKSGETFEMYVAKAFCGIMKSELLYIILAIGSLFITVFFGVLIFEDWDSDTIMRVQLLPLGFVAYPCAIAGLSDTEDDISKLGKAILNYVFVSIISIAYLIIYLYIIKIIIQRSLPSDEVFEILAVLFVFGIGIWTMAYGCAEGLFKKIAGLLPFLYIPFIILQVICMFIRIDDYGFTTIRYLEIMFIVFEVIYFALYTIRFFGKKDIAYCALFAIASLVMVIFISPFANARNVVTLSRKSEIEEFVALGDNATVFDEMQAKEAYKVISKEGGSIGQNYLKGKLTRDQIVLLSKGRDGREDIDFFQIDVRLNGRVNSFDVSSYDEFYIIYQNYGKSYLNRQNYYSDNERPVIDPSKLLVYVPDTEEMLTTLDLEDVAYALIEKDKEGASIDELRAIVPKEITTKEGYKFIPTSIRVDGAITEETTIHYMSFGGYFLSING</sequence>
<keyword evidence="1" id="KW-1133">Transmembrane helix</keyword>
<accession>A0A317G0B2</accession>
<keyword evidence="1" id="KW-0812">Transmembrane</keyword>
<feature type="transmembrane region" description="Helical" evidence="1">
    <location>
        <begin position="247"/>
        <end position="266"/>
    </location>
</feature>
<organism evidence="2 4">
    <name type="scientific">Butyrivibrio fibrisolvens</name>
    <dbReference type="NCBI Taxonomy" id="831"/>
    <lineage>
        <taxon>Bacteria</taxon>
        <taxon>Bacillati</taxon>
        <taxon>Bacillota</taxon>
        <taxon>Clostridia</taxon>
        <taxon>Lachnospirales</taxon>
        <taxon>Lachnospiraceae</taxon>
        <taxon>Butyrivibrio</taxon>
    </lineage>
</organism>
<feature type="transmembrane region" description="Helical" evidence="1">
    <location>
        <begin position="333"/>
        <end position="353"/>
    </location>
</feature>
<feature type="transmembrane region" description="Helical" evidence="1">
    <location>
        <begin position="102"/>
        <end position="124"/>
    </location>
</feature>
<dbReference type="Pfam" id="PF13687">
    <property type="entry name" value="DUF4153"/>
    <property type="match status" value="1"/>
</dbReference>
<protein>
    <recommendedName>
        <fullName evidence="5">DUF4153 domain-containing protein</fullName>
    </recommendedName>
</protein>
<name>A0A317G0B2_BUTFI</name>
<evidence type="ECO:0008006" key="5">
    <source>
        <dbReference type="Google" id="ProtNLM"/>
    </source>
</evidence>
<evidence type="ECO:0000313" key="3">
    <source>
        <dbReference type="EMBL" id="PWT27215.1"/>
    </source>
</evidence>
<dbReference type="EMBL" id="NXNG01000001">
    <property type="protein sequence ID" value="PWT27215.1"/>
    <property type="molecule type" value="Genomic_DNA"/>
</dbReference>
<keyword evidence="1" id="KW-0472">Membrane</keyword>
<feature type="transmembrane region" description="Helical" evidence="1">
    <location>
        <begin position="63"/>
        <end position="82"/>
    </location>
</feature>
<feature type="transmembrane region" description="Helical" evidence="1">
    <location>
        <begin position="273"/>
        <end position="296"/>
    </location>
</feature>
<proteinExistence type="predicted"/>
<dbReference type="Proteomes" id="UP000245488">
    <property type="component" value="Chromosome"/>
</dbReference>
<feature type="transmembrane region" description="Helical" evidence="1">
    <location>
        <begin position="147"/>
        <end position="168"/>
    </location>
</feature>
<keyword evidence="4" id="KW-1185">Reference proteome</keyword>
<evidence type="ECO:0000313" key="2">
    <source>
        <dbReference type="EMBL" id="PWT26591.1"/>
    </source>
</evidence>
<comment type="caution">
    <text evidence="2">The sequence shown here is derived from an EMBL/GenBank/DDBJ whole genome shotgun (WGS) entry which is preliminary data.</text>
</comment>